<evidence type="ECO:0000313" key="1">
    <source>
        <dbReference type="EnsemblProtists" id="EOD19012"/>
    </source>
</evidence>
<reference evidence="1" key="2">
    <citation type="submission" date="2024-10" db="UniProtKB">
        <authorList>
            <consortium name="EnsemblProtists"/>
        </authorList>
    </citation>
    <scope>IDENTIFICATION</scope>
</reference>
<dbReference type="RefSeq" id="XP_005771441.1">
    <property type="nucleotide sequence ID" value="XM_005771384.1"/>
</dbReference>
<evidence type="ECO:0008006" key="3">
    <source>
        <dbReference type="Google" id="ProtNLM"/>
    </source>
</evidence>
<sequence>MLPRLYSTAMLATSSDEPAKFLLVDEPRRRPAGCFKLTALSLCLTALLLAARRSAADLIGQVSGTATTVDSKGTATTVDSGTATTVDSKGTIDVHLGNGCFWERQWAYYKVETEENGPFQRKDADVTALVGYAGGMVANASGPVCYHTGDARDYAAHGFAETVKVTLDAASAEKQLAALAKDFFGSFTGEAGQRVRPDPGDRGGAYRSVFGLPGGMASPLYKVFERGNAFRMLLKPGAGKNDGAGDPAENTVYVYDTNERPFYVAEEYHQFHCDFSMSSGMPYPESYWNNLFEQMKTSGRVKPTGCPEGVVPHPGALCSSPARIFPMFGRRSSRT</sequence>
<protein>
    <recommendedName>
        <fullName evidence="3">Peptide-methionine (S)-S-oxide reductase</fullName>
    </recommendedName>
</protein>
<dbReference type="SUPFAM" id="SSF55068">
    <property type="entry name" value="Peptide methionine sulfoxide reductase"/>
    <property type="match status" value="1"/>
</dbReference>
<accession>A0A0D3J677</accession>
<dbReference type="GeneID" id="17264558"/>
<dbReference type="PaxDb" id="2903-EOD19012"/>
<name>A0A0D3J677_EMIH1</name>
<dbReference type="Gene3D" id="3.30.1060.10">
    <property type="entry name" value="Peptide methionine sulphoxide reductase MsrA"/>
    <property type="match status" value="1"/>
</dbReference>
<evidence type="ECO:0000313" key="2">
    <source>
        <dbReference type="Proteomes" id="UP000013827"/>
    </source>
</evidence>
<dbReference type="GO" id="GO:0008113">
    <property type="term" value="F:peptide-methionine (S)-S-oxide reductase activity"/>
    <property type="evidence" value="ECO:0007669"/>
    <property type="project" value="InterPro"/>
</dbReference>
<dbReference type="InterPro" id="IPR036509">
    <property type="entry name" value="Met_Sox_Rdtase_MsrA_sf"/>
</dbReference>
<dbReference type="AlphaFoldDB" id="A0A0D3J677"/>
<dbReference type="EnsemblProtists" id="EOD19012">
    <property type="protein sequence ID" value="EOD19012"/>
    <property type="gene ID" value="EMIHUDRAFT_243421"/>
</dbReference>
<reference evidence="2" key="1">
    <citation type="journal article" date="2013" name="Nature">
        <title>Pan genome of the phytoplankton Emiliania underpins its global distribution.</title>
        <authorList>
            <person name="Read B.A."/>
            <person name="Kegel J."/>
            <person name="Klute M.J."/>
            <person name="Kuo A."/>
            <person name="Lefebvre S.C."/>
            <person name="Maumus F."/>
            <person name="Mayer C."/>
            <person name="Miller J."/>
            <person name="Monier A."/>
            <person name="Salamov A."/>
            <person name="Young J."/>
            <person name="Aguilar M."/>
            <person name="Claverie J.M."/>
            <person name="Frickenhaus S."/>
            <person name="Gonzalez K."/>
            <person name="Herman E.K."/>
            <person name="Lin Y.C."/>
            <person name="Napier J."/>
            <person name="Ogata H."/>
            <person name="Sarno A.F."/>
            <person name="Shmutz J."/>
            <person name="Schroeder D."/>
            <person name="de Vargas C."/>
            <person name="Verret F."/>
            <person name="von Dassow P."/>
            <person name="Valentin K."/>
            <person name="Van de Peer Y."/>
            <person name="Wheeler G."/>
            <person name="Dacks J.B."/>
            <person name="Delwiche C.F."/>
            <person name="Dyhrman S.T."/>
            <person name="Glockner G."/>
            <person name="John U."/>
            <person name="Richards T."/>
            <person name="Worden A.Z."/>
            <person name="Zhang X."/>
            <person name="Grigoriev I.V."/>
            <person name="Allen A.E."/>
            <person name="Bidle K."/>
            <person name="Borodovsky M."/>
            <person name="Bowler C."/>
            <person name="Brownlee C."/>
            <person name="Cock J.M."/>
            <person name="Elias M."/>
            <person name="Gladyshev V.N."/>
            <person name="Groth M."/>
            <person name="Guda C."/>
            <person name="Hadaegh A."/>
            <person name="Iglesias-Rodriguez M.D."/>
            <person name="Jenkins J."/>
            <person name="Jones B.M."/>
            <person name="Lawson T."/>
            <person name="Leese F."/>
            <person name="Lindquist E."/>
            <person name="Lobanov A."/>
            <person name="Lomsadze A."/>
            <person name="Malik S.B."/>
            <person name="Marsh M.E."/>
            <person name="Mackinder L."/>
            <person name="Mock T."/>
            <person name="Mueller-Roeber B."/>
            <person name="Pagarete A."/>
            <person name="Parker M."/>
            <person name="Probert I."/>
            <person name="Quesneville H."/>
            <person name="Raines C."/>
            <person name="Rensing S.A."/>
            <person name="Riano-Pachon D.M."/>
            <person name="Richier S."/>
            <person name="Rokitta S."/>
            <person name="Shiraiwa Y."/>
            <person name="Soanes D.M."/>
            <person name="van der Giezen M."/>
            <person name="Wahlund T.M."/>
            <person name="Williams B."/>
            <person name="Wilson W."/>
            <person name="Wolfe G."/>
            <person name="Wurch L.L."/>
        </authorList>
    </citation>
    <scope>NUCLEOTIDE SEQUENCE</scope>
</reference>
<keyword evidence="2" id="KW-1185">Reference proteome</keyword>
<dbReference type="Proteomes" id="UP000013827">
    <property type="component" value="Unassembled WGS sequence"/>
</dbReference>
<dbReference type="HOGENOM" id="CLU_060657_0_0_1"/>
<proteinExistence type="predicted"/>
<dbReference type="eggNOG" id="ENOG502S5RG">
    <property type="taxonomic scope" value="Eukaryota"/>
</dbReference>
<organism evidence="1 2">
    <name type="scientific">Emiliania huxleyi (strain CCMP1516)</name>
    <dbReference type="NCBI Taxonomy" id="280463"/>
    <lineage>
        <taxon>Eukaryota</taxon>
        <taxon>Haptista</taxon>
        <taxon>Haptophyta</taxon>
        <taxon>Prymnesiophyceae</taxon>
        <taxon>Isochrysidales</taxon>
        <taxon>Noelaerhabdaceae</taxon>
        <taxon>Emiliania</taxon>
    </lineage>
</organism>
<dbReference type="KEGG" id="ehx:EMIHUDRAFT_243421"/>